<evidence type="ECO:0000313" key="3">
    <source>
        <dbReference type="Proteomes" id="UP000765509"/>
    </source>
</evidence>
<sequence>MYQLNELTNVATLKNKIANNPQSTNEGFRPRDNVPPPQNRSLPHVPGQNVPRITVKFYHFIKEGRTDGRCTQVVDYINRKWVIRQGFNYSYPNLGTVLHDGKFSPKY</sequence>
<comment type="caution">
    <text evidence="2">The sequence shown here is derived from an EMBL/GenBank/DDBJ whole genome shotgun (WGS) entry which is preliminary data.</text>
</comment>
<evidence type="ECO:0000313" key="2">
    <source>
        <dbReference type="EMBL" id="MBW0497005.1"/>
    </source>
</evidence>
<reference evidence="2" key="1">
    <citation type="submission" date="2021-03" db="EMBL/GenBank/DDBJ databases">
        <title>Draft genome sequence of rust myrtle Austropuccinia psidii MF-1, a brazilian biotype.</title>
        <authorList>
            <person name="Quecine M.C."/>
            <person name="Pachon D.M.R."/>
            <person name="Bonatelli M.L."/>
            <person name="Correr F.H."/>
            <person name="Franceschini L.M."/>
            <person name="Leite T.F."/>
            <person name="Margarido G.R.A."/>
            <person name="Almeida C.A."/>
            <person name="Ferrarezi J.A."/>
            <person name="Labate C.A."/>
        </authorList>
    </citation>
    <scope>NUCLEOTIDE SEQUENCE</scope>
    <source>
        <strain evidence="2">MF-1</strain>
    </source>
</reference>
<organism evidence="2 3">
    <name type="scientific">Austropuccinia psidii MF-1</name>
    <dbReference type="NCBI Taxonomy" id="1389203"/>
    <lineage>
        <taxon>Eukaryota</taxon>
        <taxon>Fungi</taxon>
        <taxon>Dikarya</taxon>
        <taxon>Basidiomycota</taxon>
        <taxon>Pucciniomycotina</taxon>
        <taxon>Pucciniomycetes</taxon>
        <taxon>Pucciniales</taxon>
        <taxon>Sphaerophragmiaceae</taxon>
        <taxon>Austropuccinia</taxon>
    </lineage>
</organism>
<dbReference type="AlphaFoldDB" id="A0A9Q3HCF6"/>
<name>A0A9Q3HCF6_9BASI</name>
<dbReference type="OrthoDB" id="2501290at2759"/>
<dbReference type="Proteomes" id="UP000765509">
    <property type="component" value="Unassembled WGS sequence"/>
</dbReference>
<feature type="compositionally biased region" description="Polar residues" evidence="1">
    <location>
        <begin position="13"/>
        <end position="26"/>
    </location>
</feature>
<feature type="region of interest" description="Disordered" evidence="1">
    <location>
        <begin position="13"/>
        <end position="48"/>
    </location>
</feature>
<proteinExistence type="predicted"/>
<protein>
    <submittedName>
        <fullName evidence="2">Uncharacterized protein</fullName>
    </submittedName>
</protein>
<keyword evidence="3" id="KW-1185">Reference proteome</keyword>
<accession>A0A9Q3HCF6</accession>
<gene>
    <name evidence="2" type="ORF">O181_036720</name>
</gene>
<dbReference type="EMBL" id="AVOT02013946">
    <property type="protein sequence ID" value="MBW0497005.1"/>
    <property type="molecule type" value="Genomic_DNA"/>
</dbReference>
<evidence type="ECO:0000256" key="1">
    <source>
        <dbReference type="SAM" id="MobiDB-lite"/>
    </source>
</evidence>